<dbReference type="Proteomes" id="UP001438707">
    <property type="component" value="Unassembled WGS sequence"/>
</dbReference>
<protein>
    <recommendedName>
        <fullName evidence="4">SH3 domain-containing protein</fullName>
    </recommendedName>
</protein>
<dbReference type="SUPFAM" id="SSF50044">
    <property type="entry name" value="SH3-domain"/>
    <property type="match status" value="2"/>
</dbReference>
<gene>
    <name evidence="5" type="ORF">WJX74_003175</name>
</gene>
<evidence type="ECO:0000313" key="5">
    <source>
        <dbReference type="EMBL" id="KAK9816361.1"/>
    </source>
</evidence>
<sequence>MRNPSLAKVVTHLQHASLVLPWAARIAAAQALAKVAVRSEEPYRMQCYAILTALVAADGAASHDTIGVASVVEPALRILDSLYATRITMDNLQTAYGDDPEKWPSRVIASLRVRNDHLVQQIEQHICVLPPHSYCPIGTFGKELLAGGRGYESPESPKKAAKEEAVVEKKAELAALQAAKSPFAAAEAQAHPGELSTDEEEAGSPSFANAPLGGEDELEKLTQQLDDQITKDAWRPKVTVQQPTFGQETTEAAKDDFDKFVQRAADSDGDESVYSDDLGRQESGLARAPSMAGASRRGFMLHTFEAEGADELSVEQNEQVTVLGDEMDGWFNVVSAGGDQGIVPSSYVQILDSFEPGYHRRRSSEAREPPAPVYDPFAEPDRLSELLKGPEPVATFSGHRRSTSRGSDGTGDYYGTTPTAATPRTPRTPLRRAPSRQMSLPGEDPYTSAFARASSLEPAGYDGLGPSRGSMGYGYDQQEPIPEDDDYVASYPAPQQPAFTSAFAAASGLPSQASFEGDIAEEEHRFGAAAGLRPARMHSRTVSFADEEIPPPANFGSQLGDSRVRRYDQHPVERLDNGGPATAYREEYIQEEMPQREEFNREEFFGNRALAGEAVLTGDNVSPTVREEFNREEFFGQQGGPMTEVTTTTTQVLVGDNSNAGVREEFNREEFFGRRETPQDDLSGGRLPEEAFERDPYAVITAPSGLAPVNARKHSFSSQRSMDVYHPAHRQTPSDASMISVDVPSSAAPTPGQPTPRTALFPFIGEMDDELTINKGEAFIVHSEADGWLEVTRLSDNRSGLVPVGYIQ</sequence>
<evidence type="ECO:0000256" key="1">
    <source>
        <dbReference type="ARBA" id="ARBA00022443"/>
    </source>
</evidence>
<dbReference type="AlphaFoldDB" id="A0AAW1Q667"/>
<keyword evidence="6" id="KW-1185">Reference proteome</keyword>
<feature type="compositionally biased region" description="Low complexity" evidence="3">
    <location>
        <begin position="416"/>
        <end position="428"/>
    </location>
</feature>
<comment type="caution">
    <text evidence="5">The sequence shown here is derived from an EMBL/GenBank/DDBJ whole genome shotgun (WGS) entry which is preliminary data.</text>
</comment>
<dbReference type="PANTHER" id="PTHR48151">
    <property type="entry name" value="SH3 DOMAIN-CONTAINING PROTEIN"/>
    <property type="match status" value="1"/>
</dbReference>
<dbReference type="Pfam" id="PF14604">
    <property type="entry name" value="SH3_9"/>
    <property type="match status" value="1"/>
</dbReference>
<reference evidence="5 6" key="1">
    <citation type="journal article" date="2024" name="Nat. Commun.">
        <title>Phylogenomics reveals the evolutionary origins of lichenization in chlorophyte algae.</title>
        <authorList>
            <person name="Puginier C."/>
            <person name="Libourel C."/>
            <person name="Otte J."/>
            <person name="Skaloud P."/>
            <person name="Haon M."/>
            <person name="Grisel S."/>
            <person name="Petersen M."/>
            <person name="Berrin J.G."/>
            <person name="Delaux P.M."/>
            <person name="Dal Grande F."/>
            <person name="Keller J."/>
        </authorList>
    </citation>
    <scope>NUCLEOTIDE SEQUENCE [LARGE SCALE GENOMIC DNA]</scope>
    <source>
        <strain evidence="5 6">SAG 2145</strain>
    </source>
</reference>
<evidence type="ECO:0000256" key="3">
    <source>
        <dbReference type="SAM" id="MobiDB-lite"/>
    </source>
</evidence>
<dbReference type="Gene3D" id="2.30.30.40">
    <property type="entry name" value="SH3 Domains"/>
    <property type="match status" value="2"/>
</dbReference>
<name>A0AAW1Q667_9CHLO</name>
<keyword evidence="1 2" id="KW-0728">SH3 domain</keyword>
<dbReference type="CDD" id="cd00174">
    <property type="entry name" value="SH3"/>
    <property type="match status" value="1"/>
</dbReference>
<dbReference type="SMART" id="SM00326">
    <property type="entry name" value="SH3"/>
    <property type="match status" value="2"/>
</dbReference>
<feature type="domain" description="SH3" evidence="4">
    <location>
        <begin position="752"/>
        <end position="808"/>
    </location>
</feature>
<dbReference type="EMBL" id="JALJOS010000077">
    <property type="protein sequence ID" value="KAK9816361.1"/>
    <property type="molecule type" value="Genomic_DNA"/>
</dbReference>
<evidence type="ECO:0000259" key="4">
    <source>
        <dbReference type="PROSITE" id="PS50002"/>
    </source>
</evidence>
<dbReference type="InterPro" id="IPR001452">
    <property type="entry name" value="SH3_domain"/>
</dbReference>
<dbReference type="Pfam" id="PF00018">
    <property type="entry name" value="SH3_1"/>
    <property type="match status" value="1"/>
</dbReference>
<dbReference type="PANTHER" id="PTHR48151:SF3">
    <property type="entry name" value="SH3 DOMAIN-CONTAINING PROTEIN"/>
    <property type="match status" value="1"/>
</dbReference>
<dbReference type="InterPro" id="IPR036028">
    <property type="entry name" value="SH3-like_dom_sf"/>
</dbReference>
<proteinExistence type="predicted"/>
<feature type="region of interest" description="Disordered" evidence="3">
    <location>
        <begin position="392"/>
        <end position="444"/>
    </location>
</feature>
<dbReference type="InterPro" id="IPR053296">
    <property type="entry name" value="TSET_member_tstB"/>
</dbReference>
<evidence type="ECO:0000256" key="2">
    <source>
        <dbReference type="PROSITE-ProRule" id="PRU00192"/>
    </source>
</evidence>
<organism evidence="5 6">
    <name type="scientific">Apatococcus lobatus</name>
    <dbReference type="NCBI Taxonomy" id="904363"/>
    <lineage>
        <taxon>Eukaryota</taxon>
        <taxon>Viridiplantae</taxon>
        <taxon>Chlorophyta</taxon>
        <taxon>core chlorophytes</taxon>
        <taxon>Trebouxiophyceae</taxon>
        <taxon>Chlorellales</taxon>
        <taxon>Chlorellaceae</taxon>
        <taxon>Apatococcus</taxon>
    </lineage>
</organism>
<evidence type="ECO:0000313" key="6">
    <source>
        <dbReference type="Proteomes" id="UP001438707"/>
    </source>
</evidence>
<feature type="region of interest" description="Disordered" evidence="3">
    <location>
        <begin position="184"/>
        <end position="213"/>
    </location>
</feature>
<dbReference type="PROSITE" id="PS50002">
    <property type="entry name" value="SH3"/>
    <property type="match status" value="2"/>
</dbReference>
<feature type="domain" description="SH3" evidence="4">
    <location>
        <begin position="293"/>
        <end position="353"/>
    </location>
</feature>
<accession>A0AAW1Q667</accession>